<keyword evidence="1" id="KW-0812">Transmembrane</keyword>
<keyword evidence="1" id="KW-1133">Transmembrane helix</keyword>
<protein>
    <submittedName>
        <fullName evidence="2">Uncharacterized protein</fullName>
    </submittedName>
</protein>
<comment type="caution">
    <text evidence="2">The sequence shown here is derived from an EMBL/GenBank/DDBJ whole genome shotgun (WGS) entry which is preliminary data.</text>
</comment>
<organism evidence="2 3">
    <name type="scientific">Podospora appendiculata</name>
    <dbReference type="NCBI Taxonomy" id="314037"/>
    <lineage>
        <taxon>Eukaryota</taxon>
        <taxon>Fungi</taxon>
        <taxon>Dikarya</taxon>
        <taxon>Ascomycota</taxon>
        <taxon>Pezizomycotina</taxon>
        <taxon>Sordariomycetes</taxon>
        <taxon>Sordariomycetidae</taxon>
        <taxon>Sordariales</taxon>
        <taxon>Podosporaceae</taxon>
        <taxon>Podospora</taxon>
    </lineage>
</organism>
<dbReference type="EMBL" id="JAULSO010000004">
    <property type="protein sequence ID" value="KAK3683548.1"/>
    <property type="molecule type" value="Genomic_DNA"/>
</dbReference>
<proteinExistence type="predicted"/>
<sequence>MDIVSLECFLLVVSFCLLSTYLFISPAVLSSLRSVDLDIFKHISAVIHQVFDHSTLLVCVFALLCIIREFISL</sequence>
<keyword evidence="1" id="KW-0472">Membrane</keyword>
<evidence type="ECO:0000256" key="1">
    <source>
        <dbReference type="SAM" id="Phobius"/>
    </source>
</evidence>
<dbReference type="AlphaFoldDB" id="A0AAE1C8Z6"/>
<feature type="transmembrane region" description="Helical" evidence="1">
    <location>
        <begin position="54"/>
        <end position="71"/>
    </location>
</feature>
<name>A0AAE1C8Z6_9PEZI</name>
<keyword evidence="3" id="KW-1185">Reference proteome</keyword>
<dbReference type="Proteomes" id="UP001270362">
    <property type="component" value="Unassembled WGS sequence"/>
</dbReference>
<evidence type="ECO:0000313" key="2">
    <source>
        <dbReference type="EMBL" id="KAK3683548.1"/>
    </source>
</evidence>
<reference evidence="2" key="2">
    <citation type="submission" date="2023-06" db="EMBL/GenBank/DDBJ databases">
        <authorList>
            <consortium name="Lawrence Berkeley National Laboratory"/>
            <person name="Haridas S."/>
            <person name="Hensen N."/>
            <person name="Bonometti L."/>
            <person name="Westerberg I."/>
            <person name="Brannstrom I.O."/>
            <person name="Guillou S."/>
            <person name="Cros-Aarteil S."/>
            <person name="Calhoun S."/>
            <person name="Kuo A."/>
            <person name="Mondo S."/>
            <person name="Pangilinan J."/>
            <person name="Riley R."/>
            <person name="Labutti K."/>
            <person name="Andreopoulos B."/>
            <person name="Lipzen A."/>
            <person name="Chen C."/>
            <person name="Yanf M."/>
            <person name="Daum C."/>
            <person name="Ng V."/>
            <person name="Clum A."/>
            <person name="Steindorff A."/>
            <person name="Ohm R."/>
            <person name="Martin F."/>
            <person name="Silar P."/>
            <person name="Natvig D."/>
            <person name="Lalanne C."/>
            <person name="Gautier V."/>
            <person name="Ament-Velasquez S.L."/>
            <person name="Kruys A."/>
            <person name="Hutchinson M.I."/>
            <person name="Powell A.J."/>
            <person name="Barry K."/>
            <person name="Miller A.N."/>
            <person name="Grigoriev I.V."/>
            <person name="Debuchy R."/>
            <person name="Gladieux P."/>
            <person name="Thoren M.H."/>
            <person name="Johannesson H."/>
        </authorList>
    </citation>
    <scope>NUCLEOTIDE SEQUENCE</scope>
    <source>
        <strain evidence="2">CBS 314.62</strain>
    </source>
</reference>
<accession>A0AAE1C8Z6</accession>
<evidence type="ECO:0000313" key="3">
    <source>
        <dbReference type="Proteomes" id="UP001270362"/>
    </source>
</evidence>
<reference evidence="2" key="1">
    <citation type="journal article" date="2023" name="Mol. Phylogenet. Evol.">
        <title>Genome-scale phylogeny and comparative genomics of the fungal order Sordariales.</title>
        <authorList>
            <person name="Hensen N."/>
            <person name="Bonometti L."/>
            <person name="Westerberg I."/>
            <person name="Brannstrom I.O."/>
            <person name="Guillou S."/>
            <person name="Cros-Aarteil S."/>
            <person name="Calhoun S."/>
            <person name="Haridas S."/>
            <person name="Kuo A."/>
            <person name="Mondo S."/>
            <person name="Pangilinan J."/>
            <person name="Riley R."/>
            <person name="LaButti K."/>
            <person name="Andreopoulos B."/>
            <person name="Lipzen A."/>
            <person name="Chen C."/>
            <person name="Yan M."/>
            <person name="Daum C."/>
            <person name="Ng V."/>
            <person name="Clum A."/>
            <person name="Steindorff A."/>
            <person name="Ohm R.A."/>
            <person name="Martin F."/>
            <person name="Silar P."/>
            <person name="Natvig D.O."/>
            <person name="Lalanne C."/>
            <person name="Gautier V."/>
            <person name="Ament-Velasquez S.L."/>
            <person name="Kruys A."/>
            <person name="Hutchinson M.I."/>
            <person name="Powell A.J."/>
            <person name="Barry K."/>
            <person name="Miller A.N."/>
            <person name="Grigoriev I.V."/>
            <person name="Debuchy R."/>
            <person name="Gladieux P."/>
            <person name="Hiltunen Thoren M."/>
            <person name="Johannesson H."/>
        </authorList>
    </citation>
    <scope>NUCLEOTIDE SEQUENCE</scope>
    <source>
        <strain evidence="2">CBS 314.62</strain>
    </source>
</reference>
<gene>
    <name evidence="2" type="ORF">B0T22DRAFT_468176</name>
</gene>
<feature type="non-terminal residue" evidence="2">
    <location>
        <position position="73"/>
    </location>
</feature>